<organism evidence="1 2">
    <name type="scientific">Rodentibacter genomosp. 2</name>
    <dbReference type="NCBI Taxonomy" id="1908266"/>
    <lineage>
        <taxon>Bacteria</taxon>
        <taxon>Pseudomonadati</taxon>
        <taxon>Pseudomonadota</taxon>
        <taxon>Gammaproteobacteria</taxon>
        <taxon>Pasteurellales</taxon>
        <taxon>Pasteurellaceae</taxon>
        <taxon>Rodentibacter</taxon>
    </lineage>
</organism>
<gene>
    <name evidence="1" type="ORF">BKK55_07545</name>
</gene>
<evidence type="ECO:0000313" key="2">
    <source>
        <dbReference type="Proteomes" id="UP000188541"/>
    </source>
</evidence>
<keyword evidence="2" id="KW-1185">Reference proteome</keyword>
<proteinExistence type="predicted"/>
<dbReference type="AlphaFoldDB" id="A0A1V3JFU5"/>
<accession>A0A1V3JFU5</accession>
<dbReference type="EMBL" id="MLHO01000040">
    <property type="protein sequence ID" value="OOF55299.1"/>
    <property type="molecule type" value="Genomic_DNA"/>
</dbReference>
<dbReference type="Proteomes" id="UP000188541">
    <property type="component" value="Unassembled WGS sequence"/>
</dbReference>
<reference evidence="1 2" key="1">
    <citation type="submission" date="2016-10" db="EMBL/GenBank/DDBJ databases">
        <title>Rodentibacter gen. nov. and new species.</title>
        <authorList>
            <person name="Christensen H."/>
        </authorList>
    </citation>
    <scope>NUCLEOTIDE SEQUENCE [LARGE SCALE GENOMIC DNA]</scope>
    <source>
        <strain evidence="1 2">1996246016</strain>
    </source>
</reference>
<evidence type="ECO:0000313" key="1">
    <source>
        <dbReference type="EMBL" id="OOF55299.1"/>
    </source>
</evidence>
<protein>
    <submittedName>
        <fullName evidence="1">Uncharacterized protein</fullName>
    </submittedName>
</protein>
<name>A0A1V3JFU5_9PAST</name>
<dbReference type="STRING" id="1908266.BKK55_07545"/>
<comment type="caution">
    <text evidence="1">The sequence shown here is derived from an EMBL/GenBank/DDBJ whole genome shotgun (WGS) entry which is preliminary data.</text>
</comment>
<sequence length="68" mass="8234">MAIEIVVICYKKPDIKMSSDFTDLLKDKLADFKNKNISDRTFYEVDHKNKRSFRKKCGKMRLCFVYRY</sequence>